<evidence type="ECO:0000256" key="1">
    <source>
        <dbReference type="SAM" id="SignalP"/>
    </source>
</evidence>
<name>A0AAE4Z9I0_9BACT</name>
<protein>
    <submittedName>
        <fullName evidence="3">DUF4097 domain-containing protein</fullName>
    </submittedName>
</protein>
<sequence length="356" mass="37728">MKALLSALLTAGLVGLAAEPVVAQQEWSFEGDEVLVSNLIGEVTVRGHDGARIVVRVRPGGGDAGILDYRVKQGGSAEFHVVYPLADVLDYDYPRRRGGRTEIRVGNWRRASSFMEDLYSGVSSRDEIEIRGGRGAEAWADLEILVPRGVKTHVRLAVGEVEARDVQADIFLDTYSGPARAMNITGRTHIDTGSGSVAVSMIRGDLHVDTGSGRVEAEDVQGDDILIDTGSGSVTLDRATGRSVKIDTGSGSVTASEIDADDTVVNTGSGSVTLDLVRMGTGRHLVDTGSGRVTVYLPEDASCRITADTGSGGIELDIPNAQLRRMSRDHIELMVGDGAGDLEIDTGSGSIAIRRR</sequence>
<feature type="signal peptide" evidence="1">
    <location>
        <begin position="1"/>
        <end position="23"/>
    </location>
</feature>
<dbReference type="InterPro" id="IPR025164">
    <property type="entry name" value="Toastrack_DUF4097"/>
</dbReference>
<comment type="caution">
    <text evidence="3">The sequence shown here is derived from an EMBL/GenBank/DDBJ whole genome shotgun (WGS) entry which is preliminary data.</text>
</comment>
<evidence type="ECO:0000259" key="2">
    <source>
        <dbReference type="Pfam" id="PF13349"/>
    </source>
</evidence>
<dbReference type="PANTHER" id="PTHR34094">
    <property type="match status" value="1"/>
</dbReference>
<feature type="chain" id="PRO_5042113686" evidence="1">
    <location>
        <begin position="24"/>
        <end position="356"/>
    </location>
</feature>
<gene>
    <name evidence="3" type="ORF">GWO12_02495</name>
</gene>
<organism evidence="3 4">
    <name type="scientific">Candidatus Kutchimonas denitrificans</name>
    <dbReference type="NCBI Taxonomy" id="3056748"/>
    <lineage>
        <taxon>Bacteria</taxon>
        <taxon>Pseudomonadati</taxon>
        <taxon>Gemmatimonadota</taxon>
        <taxon>Gemmatimonadia</taxon>
        <taxon>Candidatus Palauibacterales</taxon>
        <taxon>Candidatus Palauibacteraceae</taxon>
        <taxon>Candidatus Kutchimonas</taxon>
    </lineage>
</organism>
<dbReference type="EMBL" id="JAACAK010000018">
    <property type="protein sequence ID" value="NIR73976.1"/>
    <property type="molecule type" value="Genomic_DNA"/>
</dbReference>
<evidence type="ECO:0000313" key="4">
    <source>
        <dbReference type="Proteomes" id="UP000702544"/>
    </source>
</evidence>
<accession>A0AAE4Z9I0</accession>
<proteinExistence type="predicted"/>
<evidence type="ECO:0000313" key="3">
    <source>
        <dbReference type="EMBL" id="NIR73976.1"/>
    </source>
</evidence>
<dbReference type="Pfam" id="PF13349">
    <property type="entry name" value="DUF4097"/>
    <property type="match status" value="1"/>
</dbReference>
<dbReference type="Gene3D" id="2.160.20.120">
    <property type="match status" value="1"/>
</dbReference>
<feature type="domain" description="DUF4097" evidence="2">
    <location>
        <begin position="189"/>
        <end position="353"/>
    </location>
</feature>
<dbReference type="Proteomes" id="UP000702544">
    <property type="component" value="Unassembled WGS sequence"/>
</dbReference>
<dbReference type="AlphaFoldDB" id="A0AAE4Z9I0"/>
<reference evidence="3 4" key="1">
    <citation type="submission" date="2020-01" db="EMBL/GenBank/DDBJ databases">
        <title>Genomes assembled from Gulf of Kutch pelagic sediment metagenomes.</title>
        <authorList>
            <person name="Chandrashekar M."/>
            <person name="Mahajan M.S."/>
            <person name="Dave K.J."/>
            <person name="Vatsa P."/>
            <person name="Nathani N.M."/>
        </authorList>
    </citation>
    <scope>NUCLEOTIDE SEQUENCE [LARGE SCALE GENOMIC DNA]</scope>
    <source>
        <strain evidence="3">KS3-K002</strain>
    </source>
</reference>
<dbReference type="PANTHER" id="PTHR34094:SF1">
    <property type="entry name" value="PROTEIN FAM185A"/>
    <property type="match status" value="1"/>
</dbReference>
<keyword evidence="1" id="KW-0732">Signal</keyword>